<dbReference type="AlphaFoldDB" id="A0A0F8TZD8"/>
<evidence type="ECO:0000313" key="1">
    <source>
        <dbReference type="EMBL" id="KKK12849.1"/>
    </source>
</evidence>
<gene>
    <name evidence="1" type="ORF">ARAM_006571</name>
</gene>
<proteinExistence type="predicted"/>
<dbReference type="Proteomes" id="UP000034291">
    <property type="component" value="Unassembled WGS sequence"/>
</dbReference>
<dbReference type="OrthoDB" id="2787676at2759"/>
<keyword evidence="2" id="KW-1185">Reference proteome</keyword>
<sequence>MPNKWKKVKDILLQDGYKKLIRPTVPVHKTAFPKTTPELEKLGVRFDYAGTIEEDEKKFHRFQVQWRQKHKEGTHGNVATIKVPDGGTKEDVQAALDAVDKEID</sequence>
<name>A0A0F8TZD8_9EURO</name>
<protein>
    <submittedName>
        <fullName evidence="1">Uncharacterized protein</fullName>
    </submittedName>
</protein>
<evidence type="ECO:0000313" key="2">
    <source>
        <dbReference type="Proteomes" id="UP000034291"/>
    </source>
</evidence>
<reference evidence="1 2" key="1">
    <citation type="submission" date="2015-02" db="EMBL/GenBank/DDBJ databases">
        <title>Draft Genome Sequences of Two Closely-Related Aflatoxigenic Aspergillus Species Obtained from the Cote d'Ivoire.</title>
        <authorList>
            <person name="Moore G.G."/>
            <person name="Beltz S.B."/>
            <person name="Mack B.M."/>
        </authorList>
    </citation>
    <scope>NUCLEOTIDE SEQUENCE [LARGE SCALE GENOMIC DNA]</scope>
    <source>
        <strain evidence="1 2">SRRC1468</strain>
    </source>
</reference>
<comment type="caution">
    <text evidence="1">The sequence shown here is derived from an EMBL/GenBank/DDBJ whole genome shotgun (WGS) entry which is preliminary data.</text>
</comment>
<dbReference type="EMBL" id="JZBS01003954">
    <property type="protein sequence ID" value="KKK12849.1"/>
    <property type="molecule type" value="Genomic_DNA"/>
</dbReference>
<organism evidence="1 2">
    <name type="scientific">Aspergillus rambellii</name>
    <dbReference type="NCBI Taxonomy" id="308745"/>
    <lineage>
        <taxon>Eukaryota</taxon>
        <taxon>Fungi</taxon>
        <taxon>Dikarya</taxon>
        <taxon>Ascomycota</taxon>
        <taxon>Pezizomycotina</taxon>
        <taxon>Eurotiomycetes</taxon>
        <taxon>Eurotiomycetidae</taxon>
        <taxon>Eurotiales</taxon>
        <taxon>Aspergillaceae</taxon>
        <taxon>Aspergillus</taxon>
        <taxon>Aspergillus subgen. Nidulantes</taxon>
    </lineage>
</organism>
<accession>A0A0F8TZD8</accession>